<comment type="caution">
    <text evidence="1">The sequence shown here is derived from an EMBL/GenBank/DDBJ whole genome shotgun (WGS) entry which is preliminary data.</text>
</comment>
<protein>
    <recommendedName>
        <fullName evidence="3">NTF2 domain-containing protein</fullName>
    </recommendedName>
</protein>
<dbReference type="AlphaFoldDB" id="A0A820NIS8"/>
<dbReference type="EMBL" id="CAJOAZ010025025">
    <property type="protein sequence ID" value="CAF4389657.1"/>
    <property type="molecule type" value="Genomic_DNA"/>
</dbReference>
<accession>A0A820NIS8</accession>
<evidence type="ECO:0000313" key="2">
    <source>
        <dbReference type="Proteomes" id="UP000663844"/>
    </source>
</evidence>
<evidence type="ECO:0000313" key="1">
    <source>
        <dbReference type="EMBL" id="CAF4389657.1"/>
    </source>
</evidence>
<name>A0A820NIS8_9BILA</name>
<proteinExistence type="predicted"/>
<feature type="non-terminal residue" evidence="1">
    <location>
        <position position="36"/>
    </location>
</feature>
<gene>
    <name evidence="1" type="ORF">OXD698_LOCUS50829</name>
</gene>
<dbReference type="Proteomes" id="UP000663844">
    <property type="component" value="Unassembled WGS sequence"/>
</dbReference>
<organism evidence="1 2">
    <name type="scientific">Adineta steineri</name>
    <dbReference type="NCBI Taxonomy" id="433720"/>
    <lineage>
        <taxon>Eukaryota</taxon>
        <taxon>Metazoa</taxon>
        <taxon>Spiralia</taxon>
        <taxon>Gnathifera</taxon>
        <taxon>Rotifera</taxon>
        <taxon>Eurotatoria</taxon>
        <taxon>Bdelloidea</taxon>
        <taxon>Adinetida</taxon>
        <taxon>Adinetidae</taxon>
        <taxon>Adineta</taxon>
    </lineage>
</organism>
<sequence length="36" mass="4093">MSSSITTTNNSNDVSPQQIGKAFVVQYYRLLHEHPE</sequence>
<reference evidence="1" key="1">
    <citation type="submission" date="2021-02" db="EMBL/GenBank/DDBJ databases">
        <authorList>
            <person name="Nowell W R."/>
        </authorList>
    </citation>
    <scope>NUCLEOTIDE SEQUENCE</scope>
</reference>
<evidence type="ECO:0008006" key="3">
    <source>
        <dbReference type="Google" id="ProtNLM"/>
    </source>
</evidence>